<evidence type="ECO:0000256" key="2">
    <source>
        <dbReference type="ARBA" id="ARBA00022692"/>
    </source>
</evidence>
<dbReference type="PANTHER" id="PTHR21576:SF29">
    <property type="entry name" value="NODULIN-LIKE DOMAIN-CONTAINING PROTEIN"/>
    <property type="match status" value="1"/>
</dbReference>
<dbReference type="SUPFAM" id="SSF103473">
    <property type="entry name" value="MFS general substrate transporter"/>
    <property type="match status" value="1"/>
</dbReference>
<protein>
    <submittedName>
        <fullName evidence="7">Nodulin-like protein</fullName>
    </submittedName>
</protein>
<keyword evidence="4 5" id="KW-0472">Membrane</keyword>
<evidence type="ECO:0000256" key="5">
    <source>
        <dbReference type="SAM" id="Phobius"/>
    </source>
</evidence>
<feature type="transmembrane region" description="Helical" evidence="5">
    <location>
        <begin position="195"/>
        <end position="216"/>
    </location>
</feature>
<dbReference type="Gene3D" id="1.20.1250.20">
    <property type="entry name" value="MFS general substrate transporter like domains"/>
    <property type="match status" value="1"/>
</dbReference>
<keyword evidence="3 5" id="KW-1133">Transmembrane helix</keyword>
<evidence type="ECO:0000313" key="8">
    <source>
        <dbReference type="Proteomes" id="UP000188268"/>
    </source>
</evidence>
<evidence type="ECO:0000256" key="3">
    <source>
        <dbReference type="ARBA" id="ARBA00022989"/>
    </source>
</evidence>
<dbReference type="Pfam" id="PF06813">
    <property type="entry name" value="Nodulin-like"/>
    <property type="match status" value="1"/>
</dbReference>
<feature type="domain" description="Nodulin-like" evidence="6">
    <location>
        <begin position="1"/>
        <end position="106"/>
    </location>
</feature>
<evidence type="ECO:0000259" key="6">
    <source>
        <dbReference type="Pfam" id="PF06813"/>
    </source>
</evidence>
<dbReference type="InterPro" id="IPR010658">
    <property type="entry name" value="Nodulin-like"/>
</dbReference>
<dbReference type="Gramene" id="OMO82863">
    <property type="protein sequence ID" value="OMO82863"/>
    <property type="gene ID" value="CCACVL1_11711"/>
</dbReference>
<dbReference type="OMA" id="MGKECYR"/>
<comment type="subcellular location">
    <subcellularLocation>
        <location evidence="1">Membrane</location>
        <topology evidence="1">Multi-pass membrane protein</topology>
    </subcellularLocation>
</comment>
<name>A0A1R3IJX8_COCAP</name>
<gene>
    <name evidence="7" type="ORF">CCACVL1_11711</name>
</gene>
<evidence type="ECO:0000313" key="7">
    <source>
        <dbReference type="EMBL" id="OMO82863.1"/>
    </source>
</evidence>
<dbReference type="OrthoDB" id="410267at2759"/>
<dbReference type="Proteomes" id="UP000188268">
    <property type="component" value="Unassembled WGS sequence"/>
</dbReference>
<feature type="transmembrane region" description="Helical" evidence="5">
    <location>
        <begin position="106"/>
        <end position="128"/>
    </location>
</feature>
<keyword evidence="8" id="KW-1185">Reference proteome</keyword>
<sequence>MAGAGATYLFGTYSKQIKATLGYDQTTLELLGFFKDLGGNVGLLSGLIAEVTPTCIWNFFGRVFAGFVSETLLVKYKLPRPLVMTGVLLLACIGYLMIAFPFTGSVYIASIIIGFSSGAQFPLLYAIVSELFGLKHYSTLFNCGQLSSPLGSYILNVRITGMLYDREALKDLAKQGLERSPVKELTCIGSHCFRLPFIVLAGATFFGALVSLILVARTRKFYKGDIYKKFREDAETL</sequence>
<evidence type="ECO:0000256" key="1">
    <source>
        <dbReference type="ARBA" id="ARBA00004141"/>
    </source>
</evidence>
<dbReference type="PANTHER" id="PTHR21576">
    <property type="entry name" value="UNCHARACTERIZED NODULIN-LIKE PROTEIN"/>
    <property type="match status" value="1"/>
</dbReference>
<accession>A0A1R3IJX8</accession>
<evidence type="ECO:0000256" key="4">
    <source>
        <dbReference type="ARBA" id="ARBA00023136"/>
    </source>
</evidence>
<proteinExistence type="predicted"/>
<feature type="transmembrane region" description="Helical" evidence="5">
    <location>
        <begin position="82"/>
        <end position="100"/>
    </location>
</feature>
<organism evidence="7 8">
    <name type="scientific">Corchorus capsularis</name>
    <name type="common">Jute</name>
    <dbReference type="NCBI Taxonomy" id="210143"/>
    <lineage>
        <taxon>Eukaryota</taxon>
        <taxon>Viridiplantae</taxon>
        <taxon>Streptophyta</taxon>
        <taxon>Embryophyta</taxon>
        <taxon>Tracheophyta</taxon>
        <taxon>Spermatophyta</taxon>
        <taxon>Magnoliopsida</taxon>
        <taxon>eudicotyledons</taxon>
        <taxon>Gunneridae</taxon>
        <taxon>Pentapetalae</taxon>
        <taxon>rosids</taxon>
        <taxon>malvids</taxon>
        <taxon>Malvales</taxon>
        <taxon>Malvaceae</taxon>
        <taxon>Grewioideae</taxon>
        <taxon>Apeibeae</taxon>
        <taxon>Corchorus</taxon>
    </lineage>
</organism>
<comment type="caution">
    <text evidence="7">The sequence shown here is derived from an EMBL/GenBank/DDBJ whole genome shotgun (WGS) entry which is preliminary data.</text>
</comment>
<keyword evidence="2 5" id="KW-0812">Transmembrane</keyword>
<dbReference type="EMBL" id="AWWV01009945">
    <property type="protein sequence ID" value="OMO82863.1"/>
    <property type="molecule type" value="Genomic_DNA"/>
</dbReference>
<dbReference type="AlphaFoldDB" id="A0A1R3IJX8"/>
<dbReference type="STRING" id="210143.A0A1R3IJX8"/>
<dbReference type="InterPro" id="IPR036259">
    <property type="entry name" value="MFS_trans_sf"/>
</dbReference>
<reference evidence="7 8" key="1">
    <citation type="submission" date="2013-09" db="EMBL/GenBank/DDBJ databases">
        <title>Corchorus capsularis genome sequencing.</title>
        <authorList>
            <person name="Alam M."/>
            <person name="Haque M.S."/>
            <person name="Islam M.S."/>
            <person name="Emdad E.M."/>
            <person name="Islam M.M."/>
            <person name="Ahmed B."/>
            <person name="Halim A."/>
            <person name="Hossen Q.M.M."/>
            <person name="Hossain M.Z."/>
            <person name="Ahmed R."/>
            <person name="Khan M.M."/>
            <person name="Islam R."/>
            <person name="Rashid M.M."/>
            <person name="Khan S.A."/>
            <person name="Rahman M.S."/>
            <person name="Alam M."/>
        </authorList>
    </citation>
    <scope>NUCLEOTIDE SEQUENCE [LARGE SCALE GENOMIC DNA]</scope>
    <source>
        <strain evidence="8">cv. CVL-1</strain>
        <tissue evidence="7">Whole seedling</tissue>
    </source>
</reference>
<dbReference type="GO" id="GO:0016020">
    <property type="term" value="C:membrane"/>
    <property type="evidence" value="ECO:0007669"/>
    <property type="project" value="UniProtKB-SubCell"/>
</dbReference>